<dbReference type="GO" id="GO:0016779">
    <property type="term" value="F:nucleotidyltransferase activity"/>
    <property type="evidence" value="ECO:0007669"/>
    <property type="project" value="UniProtKB-KW"/>
</dbReference>
<gene>
    <name evidence="5" type="primary">glmU_1</name>
    <name evidence="5" type="ORF">PbB2_01509</name>
</gene>
<keyword evidence="2" id="KW-0548">Nucleotidyltransferase</keyword>
<organism evidence="5 6">
    <name type="scientific">Candidatus Phycosocius bacilliformis</name>
    <dbReference type="NCBI Taxonomy" id="1445552"/>
    <lineage>
        <taxon>Bacteria</taxon>
        <taxon>Pseudomonadati</taxon>
        <taxon>Pseudomonadota</taxon>
        <taxon>Alphaproteobacteria</taxon>
        <taxon>Caulobacterales</taxon>
        <taxon>Caulobacterales incertae sedis</taxon>
        <taxon>Candidatus Phycosocius</taxon>
    </lineage>
</organism>
<evidence type="ECO:0000313" key="5">
    <source>
        <dbReference type="EMBL" id="GBF57839.1"/>
    </source>
</evidence>
<dbReference type="RefSeq" id="WP_238164911.1">
    <property type="nucleotide sequence ID" value="NZ_BFBR01000004.1"/>
</dbReference>
<keyword evidence="3" id="KW-0460">Magnesium</keyword>
<dbReference type="EMBL" id="BFBR01000004">
    <property type="protein sequence ID" value="GBF57839.1"/>
    <property type="molecule type" value="Genomic_DNA"/>
</dbReference>
<dbReference type="CDD" id="cd06422">
    <property type="entry name" value="NTP_transferase_like_1"/>
    <property type="match status" value="1"/>
</dbReference>
<dbReference type="InterPro" id="IPR029044">
    <property type="entry name" value="Nucleotide-diphossugar_trans"/>
</dbReference>
<protein>
    <submittedName>
        <fullName evidence="5">Bifunctional protein GlmU</fullName>
    </submittedName>
</protein>
<accession>A0A2P2E9U6</accession>
<dbReference type="AlphaFoldDB" id="A0A2P2E9U6"/>
<feature type="domain" description="MobA-like NTP transferase" evidence="4">
    <location>
        <begin position="8"/>
        <end position="135"/>
    </location>
</feature>
<dbReference type="Proteomes" id="UP000245086">
    <property type="component" value="Unassembled WGS sequence"/>
</dbReference>
<sequence length="245" mass="26729">MVQVPSHAMVFAAGLGTRMRPLTDDRPKALVEVNGRCLIDYMLDRLAKAGVETAVVNGFHFADKLVAHLASRTQKAPTIILSREDDLPEPLETEGGLIHALGHFPDGPLLTCNTDAIWVEGHVIERMAAAFDPARMDGLLLLARLDQALGFDGPGDFFMDGDGRLTRRGEAVAAPFAYAGVQITTRDKFIGKPEVKRSLARTWFDEWGPQGRLFGLALDGPWLHVGDPQARMDAEARLISLGTFS</sequence>
<dbReference type="PANTHER" id="PTHR43584:SF8">
    <property type="entry name" value="N-ACETYLMURAMATE ALPHA-1-PHOSPHATE URIDYLYLTRANSFERASE"/>
    <property type="match status" value="1"/>
</dbReference>
<evidence type="ECO:0000259" key="4">
    <source>
        <dbReference type="Pfam" id="PF12804"/>
    </source>
</evidence>
<evidence type="ECO:0000256" key="2">
    <source>
        <dbReference type="ARBA" id="ARBA00022695"/>
    </source>
</evidence>
<comment type="caution">
    <text evidence="5">The sequence shown here is derived from an EMBL/GenBank/DDBJ whole genome shotgun (WGS) entry which is preliminary data.</text>
</comment>
<evidence type="ECO:0000313" key="6">
    <source>
        <dbReference type="Proteomes" id="UP000245086"/>
    </source>
</evidence>
<reference evidence="5 6" key="1">
    <citation type="journal article" date="2018" name="Genome Announc.">
        <title>Draft Genome Sequence of "Candidatus Phycosocius bacilliformis," an Alphaproteobacterial Ectosymbiont of the Hydrocarbon-Producing Green Alga Botryococcus braunii.</title>
        <authorList>
            <person name="Tanabe Y."/>
            <person name="Yamaguchi H."/>
            <person name="Watanabe M.M."/>
        </authorList>
    </citation>
    <scope>NUCLEOTIDE SEQUENCE [LARGE SCALE GENOMIC DNA]</scope>
    <source>
        <strain evidence="5 6">BOTRYCO-2</strain>
    </source>
</reference>
<keyword evidence="1" id="KW-0808">Transferase</keyword>
<evidence type="ECO:0000256" key="3">
    <source>
        <dbReference type="ARBA" id="ARBA00022842"/>
    </source>
</evidence>
<dbReference type="Gene3D" id="3.90.550.10">
    <property type="entry name" value="Spore Coat Polysaccharide Biosynthesis Protein SpsA, Chain A"/>
    <property type="match status" value="1"/>
</dbReference>
<dbReference type="InterPro" id="IPR050065">
    <property type="entry name" value="GlmU-like"/>
</dbReference>
<dbReference type="SUPFAM" id="SSF53448">
    <property type="entry name" value="Nucleotide-diphospho-sugar transferases"/>
    <property type="match status" value="1"/>
</dbReference>
<evidence type="ECO:0000256" key="1">
    <source>
        <dbReference type="ARBA" id="ARBA00022679"/>
    </source>
</evidence>
<name>A0A2P2E9U6_9PROT</name>
<dbReference type="Pfam" id="PF12804">
    <property type="entry name" value="NTP_transf_3"/>
    <property type="match status" value="1"/>
</dbReference>
<keyword evidence="6" id="KW-1185">Reference proteome</keyword>
<proteinExistence type="predicted"/>
<dbReference type="InterPro" id="IPR025877">
    <property type="entry name" value="MobA-like_NTP_Trfase"/>
</dbReference>
<dbReference type="PANTHER" id="PTHR43584">
    <property type="entry name" value="NUCLEOTIDYL TRANSFERASE"/>
    <property type="match status" value="1"/>
</dbReference>